<dbReference type="OrthoDB" id="10061064at2759"/>
<feature type="compositionally biased region" description="Pro residues" evidence="4">
    <location>
        <begin position="192"/>
        <end position="204"/>
    </location>
</feature>
<dbReference type="AlphaFoldDB" id="W8B8D5"/>
<evidence type="ECO:0008006" key="6">
    <source>
        <dbReference type="Google" id="ProtNLM"/>
    </source>
</evidence>
<dbReference type="EMBL" id="GAMC01013212">
    <property type="protein sequence ID" value="JAB93343.1"/>
    <property type="molecule type" value="mRNA"/>
</dbReference>
<dbReference type="InterPro" id="IPR013868">
    <property type="entry name" value="Cut8/Sts1_fam"/>
</dbReference>
<organism evidence="5">
    <name type="scientific">Ceratitis capitata</name>
    <name type="common">Mediterranean fruit fly</name>
    <name type="synonym">Tephritis capitata</name>
    <dbReference type="NCBI Taxonomy" id="7213"/>
    <lineage>
        <taxon>Eukaryota</taxon>
        <taxon>Metazoa</taxon>
        <taxon>Ecdysozoa</taxon>
        <taxon>Arthropoda</taxon>
        <taxon>Hexapoda</taxon>
        <taxon>Insecta</taxon>
        <taxon>Pterygota</taxon>
        <taxon>Neoptera</taxon>
        <taxon>Endopterygota</taxon>
        <taxon>Diptera</taxon>
        <taxon>Brachycera</taxon>
        <taxon>Muscomorpha</taxon>
        <taxon>Tephritoidea</taxon>
        <taxon>Tephritidae</taxon>
        <taxon>Ceratitis</taxon>
        <taxon>Ceratitis</taxon>
    </lineage>
</organism>
<evidence type="ECO:0000256" key="2">
    <source>
        <dbReference type="ARBA" id="ARBA00006199"/>
    </source>
</evidence>
<proteinExistence type="evidence at transcript level"/>
<dbReference type="EMBL" id="GAMC01013209">
    <property type="protein sequence ID" value="JAB93346.1"/>
    <property type="molecule type" value="mRNA"/>
</dbReference>
<comment type="subcellular location">
    <subcellularLocation>
        <location evidence="1">Nucleus</location>
    </subcellularLocation>
</comment>
<dbReference type="EMBL" id="GAMC01013210">
    <property type="protein sequence ID" value="JAB93345.1"/>
    <property type="molecule type" value="mRNA"/>
</dbReference>
<keyword evidence="3" id="KW-0539">Nucleus</keyword>
<sequence>LTKNKEGRVGKFKRLPALEKNERINKINSKSYQLKINKIALAKVHLSAPIKMTTETSPDEHQQQEIRLALSEIPSRLEALHFVTADARTPATVPNHQGRDEPTSIFNSYSPHLDNITNIALFHNEDQTPMPSPDEIIISQRGRRRFNNGSSPDSGSTPLRMPFQRTPTKVPLSTSMILRSSPRKRLTMGSTPPEPEPTVMPSPTKPRQRLWRQGLPPAKKLRMIEEGGKPIAQLNEETPLSLLLQGMSQQQLIRLIVGDLVAGDAETELRLRTRLPMPDINPMEEELLHAKRQIFRSLPTSRLCKKTDSSAYSRAALHLNEFKRLLTAHTKQLYDSANWDALLDYVTMAWPILRATPHWDSATHNVTRRQCFKLLACHCLAAVKNGGPLLGMVRLQATDKNLRDWARDFDDIQSCQSALSKAISKGRATL</sequence>
<reference evidence="5" key="1">
    <citation type="submission" date="2013-07" db="EMBL/GenBank/DDBJ databases">
        <authorList>
            <person name="Geib S."/>
        </authorList>
    </citation>
    <scope>NUCLEOTIDE SEQUENCE</scope>
</reference>
<evidence type="ECO:0000313" key="5">
    <source>
        <dbReference type="EMBL" id="JAB93343.1"/>
    </source>
</evidence>
<evidence type="ECO:0000256" key="3">
    <source>
        <dbReference type="ARBA" id="ARBA00023242"/>
    </source>
</evidence>
<feature type="region of interest" description="Disordered" evidence="4">
    <location>
        <begin position="144"/>
        <end position="166"/>
    </location>
</feature>
<feature type="non-terminal residue" evidence="5">
    <location>
        <position position="1"/>
    </location>
</feature>
<feature type="compositionally biased region" description="Polar residues" evidence="4">
    <location>
        <begin position="147"/>
        <end position="157"/>
    </location>
</feature>
<evidence type="ECO:0000256" key="4">
    <source>
        <dbReference type="SAM" id="MobiDB-lite"/>
    </source>
</evidence>
<evidence type="ECO:0000256" key="1">
    <source>
        <dbReference type="ARBA" id="ARBA00004123"/>
    </source>
</evidence>
<dbReference type="EMBL" id="GAMC01013211">
    <property type="protein sequence ID" value="JAB93344.1"/>
    <property type="molecule type" value="mRNA"/>
</dbReference>
<reference evidence="5" key="2">
    <citation type="journal article" date="2014" name="BMC Genomics">
        <title>A genomic perspective to assessing quality of mass-reared SIT flies used in Mediterranean fruit fly (Ceratitis capitata) eradication in California.</title>
        <authorList>
            <person name="Calla B."/>
            <person name="Hall B."/>
            <person name="Hou S."/>
            <person name="Geib S.M."/>
        </authorList>
    </citation>
    <scope>NUCLEOTIDE SEQUENCE</scope>
</reference>
<dbReference type="Pfam" id="PF08559">
    <property type="entry name" value="Cut8"/>
    <property type="match status" value="1"/>
</dbReference>
<name>W8B8D5_CERCA</name>
<dbReference type="PANTHER" id="PTHR28032">
    <property type="entry name" value="FI02826P"/>
    <property type="match status" value="1"/>
</dbReference>
<dbReference type="InterPro" id="IPR038422">
    <property type="entry name" value="Cut8/Sts1_sf"/>
</dbReference>
<dbReference type="GO" id="GO:0031144">
    <property type="term" value="P:proteasome localization"/>
    <property type="evidence" value="ECO:0007669"/>
    <property type="project" value="InterPro"/>
</dbReference>
<comment type="similarity">
    <text evidence="2">Belongs to the cut8/STS1 family.</text>
</comment>
<dbReference type="GO" id="GO:0031965">
    <property type="term" value="C:nuclear membrane"/>
    <property type="evidence" value="ECO:0007669"/>
    <property type="project" value="TreeGrafter"/>
</dbReference>
<dbReference type="GO" id="GO:0070628">
    <property type="term" value="F:proteasome binding"/>
    <property type="evidence" value="ECO:0007669"/>
    <property type="project" value="TreeGrafter"/>
</dbReference>
<accession>W8B8D5</accession>
<dbReference type="PANTHER" id="PTHR28032:SF1">
    <property type="entry name" value="FI02826P"/>
    <property type="match status" value="1"/>
</dbReference>
<protein>
    <recommendedName>
        <fullName evidence="6">Tethering factor for nuclear proteasome STS1</fullName>
    </recommendedName>
</protein>
<feature type="region of interest" description="Disordered" evidence="4">
    <location>
        <begin position="182"/>
        <end position="210"/>
    </location>
</feature>
<dbReference type="GO" id="GO:0071630">
    <property type="term" value="P:nuclear protein quality control by the ubiquitin-proteasome system"/>
    <property type="evidence" value="ECO:0007669"/>
    <property type="project" value="InterPro"/>
</dbReference>
<dbReference type="FunFam" id="1.20.58.1590:FF:000002">
    <property type="entry name" value="Uncharacterized protein, isoform A"/>
    <property type="match status" value="1"/>
</dbReference>
<dbReference type="Gene3D" id="1.20.58.1590">
    <property type="entry name" value="Tethering factor for nuclear proteasome Cut8/Sts1"/>
    <property type="match status" value="1"/>
</dbReference>